<feature type="transmembrane region" description="Helical" evidence="2">
    <location>
        <begin position="343"/>
        <end position="360"/>
    </location>
</feature>
<name>A0ABQ3XSF8_9ACTN</name>
<keyword evidence="2" id="KW-0472">Membrane</keyword>
<protein>
    <submittedName>
        <fullName evidence="3">Uncharacterized protein</fullName>
    </submittedName>
</protein>
<feature type="compositionally biased region" description="Low complexity" evidence="1">
    <location>
        <begin position="34"/>
        <end position="43"/>
    </location>
</feature>
<feature type="compositionally biased region" description="Low complexity" evidence="1">
    <location>
        <begin position="95"/>
        <end position="111"/>
    </location>
</feature>
<evidence type="ECO:0000313" key="4">
    <source>
        <dbReference type="Proteomes" id="UP000612282"/>
    </source>
</evidence>
<evidence type="ECO:0000313" key="3">
    <source>
        <dbReference type="EMBL" id="GID61335.1"/>
    </source>
</evidence>
<keyword evidence="2" id="KW-0812">Transmembrane</keyword>
<keyword evidence="2" id="KW-1133">Transmembrane helix</keyword>
<feature type="compositionally biased region" description="Basic and acidic residues" evidence="1">
    <location>
        <begin position="180"/>
        <end position="195"/>
    </location>
</feature>
<evidence type="ECO:0000256" key="1">
    <source>
        <dbReference type="SAM" id="MobiDB-lite"/>
    </source>
</evidence>
<proteinExistence type="predicted"/>
<gene>
    <name evidence="3" type="ORF">Aco03nite_097390</name>
</gene>
<feature type="compositionally biased region" description="Low complexity" evidence="1">
    <location>
        <begin position="130"/>
        <end position="141"/>
    </location>
</feature>
<feature type="compositionally biased region" description="Low complexity" evidence="1">
    <location>
        <begin position="159"/>
        <end position="179"/>
    </location>
</feature>
<feature type="compositionally biased region" description="Polar residues" evidence="1">
    <location>
        <begin position="267"/>
        <end position="277"/>
    </location>
</feature>
<accession>A0ABQ3XSF8</accession>
<organism evidence="3 4">
    <name type="scientific">Actinoplanes couchii</name>
    <dbReference type="NCBI Taxonomy" id="403638"/>
    <lineage>
        <taxon>Bacteria</taxon>
        <taxon>Bacillati</taxon>
        <taxon>Actinomycetota</taxon>
        <taxon>Actinomycetes</taxon>
        <taxon>Micromonosporales</taxon>
        <taxon>Micromonosporaceae</taxon>
        <taxon>Actinoplanes</taxon>
    </lineage>
</organism>
<feature type="compositionally biased region" description="Pro residues" evidence="1">
    <location>
        <begin position="204"/>
        <end position="230"/>
    </location>
</feature>
<comment type="caution">
    <text evidence="3">The sequence shown here is derived from an EMBL/GenBank/DDBJ whole genome shotgun (WGS) entry which is preliminary data.</text>
</comment>
<dbReference type="EMBL" id="BOMG01000124">
    <property type="protein sequence ID" value="GID61335.1"/>
    <property type="molecule type" value="Genomic_DNA"/>
</dbReference>
<keyword evidence="4" id="KW-1185">Reference proteome</keyword>
<feature type="compositionally biased region" description="Basic and acidic residues" evidence="1">
    <location>
        <begin position="281"/>
        <end position="291"/>
    </location>
</feature>
<dbReference type="Proteomes" id="UP000612282">
    <property type="component" value="Unassembled WGS sequence"/>
</dbReference>
<evidence type="ECO:0000256" key="2">
    <source>
        <dbReference type="SAM" id="Phobius"/>
    </source>
</evidence>
<reference evidence="3 4" key="1">
    <citation type="submission" date="2021-01" db="EMBL/GenBank/DDBJ databases">
        <title>Whole genome shotgun sequence of Actinoplanes couchii NBRC 106145.</title>
        <authorList>
            <person name="Komaki H."/>
            <person name="Tamura T."/>
        </authorList>
    </citation>
    <scope>NUCLEOTIDE SEQUENCE [LARGE SCALE GENOMIC DNA]</scope>
    <source>
        <strain evidence="3 4">NBRC 106145</strain>
    </source>
</reference>
<sequence length="523" mass="55280">MREEIEFMADQQPGDNTTAAGMSDPTRNAGAGEGEPPTAALPGRWSGAAPVPARGGPRRSRWSRVRDRFAGTEGQGTDVDDRTTVPAVDPWADQDTPAWPAAWTTPAADPTLFDGPAERTLFETSPSPAPSRAAAAGAGAADRTLFETEPAGADRTLFETAPAATPAPSEPAAEPARPSLLERVKRETERLRKEAAAAAREPVNPAPAPPAPPAPAPPVGPPAGTYPPPAGGTGLPPRVRPKWQVWGQRAAETGRQAATEAPERLRSWSQQAGTLGQQAGDKGRQAAEKSRQAVAETPAKLRSWRRKPAPETAAPPRIPVQPRPAARPWTPPPPRKRRRFRRLVLVVAVVIALFTVGPYVQPHIPVLNQYPVTAILPDDFSDLTLRDTAAGRQAAQKLAEQLQEAGSGTDTFAGIYGDGKGKRVTVFGVTGLRLTPGSDVESQLARLAGSLKLTDVRPVETGVFGVHQQCGTGRLDGTSVVACAWADHGSLATVLLTRRNVAESAELVAELRTRVLTTTSPLV</sequence>
<feature type="region of interest" description="Disordered" evidence="1">
    <location>
        <begin position="1"/>
        <end position="335"/>
    </location>
</feature>